<dbReference type="RefSeq" id="WP_182534059.1">
    <property type="nucleotide sequence ID" value="NZ_JACJIP010000002.1"/>
</dbReference>
<evidence type="ECO:0000256" key="4">
    <source>
        <dbReference type="ARBA" id="ARBA00023004"/>
    </source>
</evidence>
<dbReference type="SMART" id="SM00729">
    <property type="entry name" value="Elp3"/>
    <property type="match status" value="1"/>
</dbReference>
<gene>
    <name evidence="7" type="ORF">FHR92_000387</name>
</gene>
<evidence type="ECO:0000256" key="5">
    <source>
        <dbReference type="ARBA" id="ARBA00023014"/>
    </source>
</evidence>
<keyword evidence="3" id="KW-0479">Metal-binding</keyword>
<dbReference type="GO" id="GO:0016491">
    <property type="term" value="F:oxidoreductase activity"/>
    <property type="evidence" value="ECO:0007669"/>
    <property type="project" value="InterPro"/>
</dbReference>
<keyword evidence="4" id="KW-0408">Iron</keyword>
<sequence length="460" mass="52478">MSMIAPERILHFVDHKIFMEDGTPYIYVCSNNRLYRADNAVMHLLSYNGKPVAEAKRGLKGVLSEDQMNTLIETLALDGSIEEMPSELVAIARPEGNLRMISLLLVQGCNLRCTYCYGEDGQYGGSGIMNLQTAKRSVDLMMQETQADEATVCFFGGEPLLNFKLIKEVVDYCRVVEKQTNKIIRFTMTTNGTLISPEIENFIINNRLSVQLSVDGDKETQNANRFFSNRRGTYDVIMKRTEKLREKGLLSVRATVTPFNFDLISIFNHLDSLNFRQIILSPAFNMLTPEDYVRLADAYIAFFLYLEKKLKEGNYRQVLKNKLFKQELAKINNSTMRTKACGVARNLAAIDIHGSLYPCQRFVSRKESVLGDVQHGYQTKEEFLRKINTANNNKCSNCFARNLCVTGCPHSNVEETGDMNTPSESYCEYTRRIQDTMIHIYLRLSDTDKQVLFPSEQTMN</sequence>
<comment type="caution">
    <text evidence="7">The sequence shown here is derived from an EMBL/GenBank/DDBJ whole genome shotgun (WGS) entry which is preliminary data.</text>
</comment>
<comment type="cofactor">
    <cofactor evidence="1">
        <name>[4Fe-4S] cluster</name>
        <dbReference type="ChEBI" id="CHEBI:49883"/>
    </cofactor>
</comment>
<dbReference type="Pfam" id="PF04055">
    <property type="entry name" value="Radical_SAM"/>
    <property type="match status" value="1"/>
</dbReference>
<dbReference type="GO" id="GO:0051536">
    <property type="term" value="F:iron-sulfur cluster binding"/>
    <property type="evidence" value="ECO:0007669"/>
    <property type="project" value="UniProtKB-KW"/>
</dbReference>
<evidence type="ECO:0000256" key="1">
    <source>
        <dbReference type="ARBA" id="ARBA00001966"/>
    </source>
</evidence>
<evidence type="ECO:0000256" key="3">
    <source>
        <dbReference type="ARBA" id="ARBA00022723"/>
    </source>
</evidence>
<dbReference type="SFLD" id="SFLDG01384">
    <property type="entry name" value="thioether_bond_formation_requi"/>
    <property type="match status" value="1"/>
</dbReference>
<dbReference type="InterPro" id="IPR023867">
    <property type="entry name" value="Sulphatase_maturase_rSAM"/>
</dbReference>
<dbReference type="SFLD" id="SFLDS00029">
    <property type="entry name" value="Radical_SAM"/>
    <property type="match status" value="1"/>
</dbReference>
<evidence type="ECO:0000313" key="7">
    <source>
        <dbReference type="EMBL" id="MBA9083933.1"/>
    </source>
</evidence>
<keyword evidence="8" id="KW-1185">Reference proteome</keyword>
<keyword evidence="5" id="KW-0411">Iron-sulfur</keyword>
<dbReference type="InterPro" id="IPR058240">
    <property type="entry name" value="rSAM_sf"/>
</dbReference>
<evidence type="ECO:0000259" key="6">
    <source>
        <dbReference type="PROSITE" id="PS51918"/>
    </source>
</evidence>
<dbReference type="InterPro" id="IPR006638">
    <property type="entry name" value="Elp3/MiaA/NifB-like_rSAM"/>
</dbReference>
<dbReference type="AlphaFoldDB" id="A0A7W3SPW8"/>
<accession>A0A7W3SPW8</accession>
<dbReference type="NCBIfam" id="TIGR04085">
    <property type="entry name" value="rSAM_more_4Fe4S"/>
    <property type="match status" value="1"/>
</dbReference>
<dbReference type="Gene3D" id="3.20.20.70">
    <property type="entry name" value="Aldolase class I"/>
    <property type="match status" value="1"/>
</dbReference>
<dbReference type="InterPro" id="IPR007197">
    <property type="entry name" value="rSAM"/>
</dbReference>
<evidence type="ECO:0000256" key="2">
    <source>
        <dbReference type="ARBA" id="ARBA00022691"/>
    </source>
</evidence>
<keyword evidence="2" id="KW-0949">S-adenosyl-L-methionine</keyword>
<dbReference type="EMBL" id="JACJIP010000002">
    <property type="protein sequence ID" value="MBA9083933.1"/>
    <property type="molecule type" value="Genomic_DNA"/>
</dbReference>
<feature type="domain" description="Radical SAM core" evidence="6">
    <location>
        <begin position="93"/>
        <end position="325"/>
    </location>
</feature>
<dbReference type="SFLD" id="SFLDG01067">
    <property type="entry name" value="SPASM/twitch_domain_containing"/>
    <property type="match status" value="1"/>
</dbReference>
<protein>
    <recommendedName>
        <fullName evidence="6">Radical SAM core domain-containing protein</fullName>
    </recommendedName>
</protein>
<proteinExistence type="predicted"/>
<dbReference type="Proteomes" id="UP000567067">
    <property type="component" value="Unassembled WGS sequence"/>
</dbReference>
<dbReference type="NCBIfam" id="NF047865">
    <property type="entry name" value="rSAM_PapB"/>
    <property type="match status" value="1"/>
</dbReference>
<reference evidence="7 8" key="1">
    <citation type="submission" date="2020-08" db="EMBL/GenBank/DDBJ databases">
        <title>Genomic Encyclopedia of Type Strains, Phase III (KMG-III): the genomes of soil and plant-associated and newly described type strains.</title>
        <authorList>
            <person name="Whitman W."/>
        </authorList>
    </citation>
    <scope>NUCLEOTIDE SEQUENCE [LARGE SCALE GENOMIC DNA]</scope>
    <source>
        <strain evidence="7 8">CECT 8693</strain>
    </source>
</reference>
<dbReference type="PROSITE" id="PS51918">
    <property type="entry name" value="RADICAL_SAM"/>
    <property type="match status" value="1"/>
</dbReference>
<dbReference type="GO" id="GO:0046872">
    <property type="term" value="F:metal ion binding"/>
    <property type="evidence" value="ECO:0007669"/>
    <property type="project" value="UniProtKB-KW"/>
</dbReference>
<organism evidence="7 8">
    <name type="scientific">Fontibacillus solani</name>
    <dbReference type="NCBI Taxonomy" id="1572857"/>
    <lineage>
        <taxon>Bacteria</taxon>
        <taxon>Bacillati</taxon>
        <taxon>Bacillota</taxon>
        <taxon>Bacilli</taxon>
        <taxon>Bacillales</taxon>
        <taxon>Paenibacillaceae</taxon>
        <taxon>Fontibacillus</taxon>
    </lineage>
</organism>
<dbReference type="InterPro" id="IPR023885">
    <property type="entry name" value="4Fe4S-binding_SPASM_dom"/>
</dbReference>
<dbReference type="CDD" id="cd01335">
    <property type="entry name" value="Radical_SAM"/>
    <property type="match status" value="1"/>
</dbReference>
<dbReference type="SUPFAM" id="SSF102114">
    <property type="entry name" value="Radical SAM enzymes"/>
    <property type="match status" value="1"/>
</dbReference>
<name>A0A7W3SPW8_9BACL</name>
<dbReference type="InterPro" id="IPR013785">
    <property type="entry name" value="Aldolase_TIM"/>
</dbReference>
<dbReference type="PANTHER" id="PTHR43273">
    <property type="entry name" value="ANAEROBIC SULFATASE-MATURATING ENZYME HOMOLOG ASLB-RELATED"/>
    <property type="match status" value="1"/>
</dbReference>
<dbReference type="PANTHER" id="PTHR43273:SF8">
    <property type="entry name" value="RADICAL SAM DOMAIN PROTEIN"/>
    <property type="match status" value="1"/>
</dbReference>
<evidence type="ECO:0000313" key="8">
    <source>
        <dbReference type="Proteomes" id="UP000567067"/>
    </source>
</evidence>
<dbReference type="SFLD" id="SFLDG01386">
    <property type="entry name" value="main_SPASM_domain-containing"/>
    <property type="match status" value="1"/>
</dbReference>